<dbReference type="PROSITE" id="PS00893">
    <property type="entry name" value="NUDIX_BOX"/>
    <property type="match status" value="1"/>
</dbReference>
<dbReference type="PANTHER" id="PTHR43046">
    <property type="entry name" value="GDP-MANNOSE MANNOSYL HYDROLASE"/>
    <property type="match status" value="1"/>
</dbReference>
<evidence type="ECO:0000259" key="4">
    <source>
        <dbReference type="PROSITE" id="PS51462"/>
    </source>
</evidence>
<dbReference type="GO" id="GO:0016787">
    <property type="term" value="F:hydrolase activity"/>
    <property type="evidence" value="ECO:0007669"/>
    <property type="project" value="UniProtKB-KW"/>
</dbReference>
<keyword evidence="2 5" id="KW-0378">Hydrolase</keyword>
<dbReference type="CDD" id="cd04684">
    <property type="entry name" value="NUDIX_Hydrolase"/>
    <property type="match status" value="1"/>
</dbReference>
<dbReference type="SUPFAM" id="SSF55811">
    <property type="entry name" value="Nudix"/>
    <property type="match status" value="1"/>
</dbReference>
<dbReference type="EMBL" id="JBHSMC010000014">
    <property type="protein sequence ID" value="MFC5465208.1"/>
    <property type="molecule type" value="Genomic_DNA"/>
</dbReference>
<evidence type="ECO:0000313" key="5">
    <source>
        <dbReference type="EMBL" id="MFC5465208.1"/>
    </source>
</evidence>
<sequence>MQLNIFGEKIEGITYQKRLGVYAVIFNFKKDRVAAVKTTNGHYFLPGGGIEKDEKFEECLRREVLEEIGYEISIRTYIGNAMMHFISTKNEPILSNSYFFTAQLGEKILEPIEEDHFFEWITMEEIEKRLVHDHHIWGVKEGLKIYNVED</sequence>
<keyword evidence="3" id="KW-0460">Magnesium</keyword>
<dbReference type="PANTHER" id="PTHR43046:SF12">
    <property type="entry name" value="GDP-MANNOSE MANNOSYL HYDROLASE"/>
    <property type="match status" value="1"/>
</dbReference>
<name>A0ABW0LH05_9BACI</name>
<dbReference type="RefSeq" id="WP_382351224.1">
    <property type="nucleotide sequence ID" value="NZ_JBHSMC010000014.1"/>
</dbReference>
<evidence type="ECO:0000256" key="2">
    <source>
        <dbReference type="ARBA" id="ARBA00022801"/>
    </source>
</evidence>
<dbReference type="Pfam" id="PF00293">
    <property type="entry name" value="NUDIX"/>
    <property type="match status" value="1"/>
</dbReference>
<feature type="domain" description="Nudix hydrolase" evidence="4">
    <location>
        <begin position="16"/>
        <end position="144"/>
    </location>
</feature>
<dbReference type="InterPro" id="IPR000086">
    <property type="entry name" value="NUDIX_hydrolase_dom"/>
</dbReference>
<comment type="cofactor">
    <cofactor evidence="1">
        <name>Mg(2+)</name>
        <dbReference type="ChEBI" id="CHEBI:18420"/>
    </cofactor>
</comment>
<dbReference type="Proteomes" id="UP001596147">
    <property type="component" value="Unassembled WGS sequence"/>
</dbReference>
<gene>
    <name evidence="5" type="ORF">ACFPM4_10655</name>
</gene>
<organism evidence="5 6">
    <name type="scientific">Lederbergia graminis</name>
    <dbReference type="NCBI Taxonomy" id="735518"/>
    <lineage>
        <taxon>Bacteria</taxon>
        <taxon>Bacillati</taxon>
        <taxon>Bacillota</taxon>
        <taxon>Bacilli</taxon>
        <taxon>Bacillales</taxon>
        <taxon>Bacillaceae</taxon>
        <taxon>Lederbergia</taxon>
    </lineage>
</organism>
<reference evidence="6" key="1">
    <citation type="journal article" date="2019" name="Int. J. Syst. Evol. Microbiol.">
        <title>The Global Catalogue of Microorganisms (GCM) 10K type strain sequencing project: providing services to taxonomists for standard genome sequencing and annotation.</title>
        <authorList>
            <consortium name="The Broad Institute Genomics Platform"/>
            <consortium name="The Broad Institute Genome Sequencing Center for Infectious Disease"/>
            <person name="Wu L."/>
            <person name="Ma J."/>
        </authorList>
    </citation>
    <scope>NUCLEOTIDE SEQUENCE [LARGE SCALE GENOMIC DNA]</scope>
    <source>
        <strain evidence="6">CGMCC 1.12237</strain>
    </source>
</reference>
<dbReference type="PROSITE" id="PS51462">
    <property type="entry name" value="NUDIX"/>
    <property type="match status" value="1"/>
</dbReference>
<dbReference type="InterPro" id="IPR015797">
    <property type="entry name" value="NUDIX_hydrolase-like_dom_sf"/>
</dbReference>
<proteinExistence type="predicted"/>
<evidence type="ECO:0000313" key="6">
    <source>
        <dbReference type="Proteomes" id="UP001596147"/>
    </source>
</evidence>
<comment type="caution">
    <text evidence="5">The sequence shown here is derived from an EMBL/GenBank/DDBJ whole genome shotgun (WGS) entry which is preliminary data.</text>
</comment>
<dbReference type="Gene3D" id="3.90.79.10">
    <property type="entry name" value="Nucleoside Triphosphate Pyrophosphohydrolase"/>
    <property type="match status" value="1"/>
</dbReference>
<keyword evidence="6" id="KW-1185">Reference proteome</keyword>
<evidence type="ECO:0000256" key="3">
    <source>
        <dbReference type="ARBA" id="ARBA00022842"/>
    </source>
</evidence>
<dbReference type="InterPro" id="IPR020084">
    <property type="entry name" value="NUDIX_hydrolase_CS"/>
</dbReference>
<accession>A0ABW0LH05</accession>
<protein>
    <submittedName>
        <fullName evidence="5">NUDIX hydrolase</fullName>
    </submittedName>
</protein>
<evidence type="ECO:0000256" key="1">
    <source>
        <dbReference type="ARBA" id="ARBA00001946"/>
    </source>
</evidence>